<dbReference type="InterPro" id="IPR050259">
    <property type="entry name" value="SDR"/>
</dbReference>
<dbReference type="GO" id="GO:0016491">
    <property type="term" value="F:oxidoreductase activity"/>
    <property type="evidence" value="ECO:0007669"/>
    <property type="project" value="UniProtKB-KW"/>
</dbReference>
<evidence type="ECO:0000313" key="4">
    <source>
        <dbReference type="EMBL" id="MCM1990554.1"/>
    </source>
</evidence>
<accession>A0A9J6P1E2</accession>
<protein>
    <submittedName>
        <fullName evidence="4">SDR family oxidoreductase</fullName>
    </submittedName>
</protein>
<dbReference type="NCBIfam" id="NF047420">
    <property type="entry name" value="EF_P_mod_YmfI"/>
    <property type="match status" value="1"/>
</dbReference>
<evidence type="ECO:0000256" key="1">
    <source>
        <dbReference type="ARBA" id="ARBA00006484"/>
    </source>
</evidence>
<name>A0A9J6P1E2_9CLOT</name>
<keyword evidence="3" id="KW-0753">Steroid metabolism</keyword>
<reference evidence="4" key="1">
    <citation type="journal article" date="2021" name="mSystems">
        <title>Bacteria and Archaea Synergistically Convert Glycine Betaine to Biogenic Methane in the Formosa Cold Seep of the South China Sea.</title>
        <authorList>
            <person name="Li L."/>
            <person name="Zhang W."/>
            <person name="Zhang S."/>
            <person name="Song L."/>
            <person name="Sun Q."/>
            <person name="Zhang H."/>
            <person name="Xiang H."/>
            <person name="Dong X."/>
        </authorList>
    </citation>
    <scope>NUCLEOTIDE SEQUENCE</scope>
    <source>
        <strain evidence="4">ZWT</strain>
    </source>
</reference>
<comment type="similarity">
    <text evidence="1">Belongs to the short-chain dehydrogenases/reductases (SDR) family.</text>
</comment>
<dbReference type="PANTHER" id="PTHR42879:SF2">
    <property type="entry name" value="3-OXOACYL-[ACYL-CARRIER-PROTEIN] REDUCTASE FABG"/>
    <property type="match status" value="1"/>
</dbReference>
<dbReference type="PANTHER" id="PTHR42879">
    <property type="entry name" value="3-OXOACYL-(ACYL-CARRIER-PROTEIN) REDUCTASE"/>
    <property type="match status" value="1"/>
</dbReference>
<dbReference type="SUPFAM" id="SSF51735">
    <property type="entry name" value="NAD(P)-binding Rossmann-fold domains"/>
    <property type="match status" value="1"/>
</dbReference>
<dbReference type="Pfam" id="PF13561">
    <property type="entry name" value="adh_short_C2"/>
    <property type="match status" value="1"/>
</dbReference>
<dbReference type="EMBL" id="JAGSOJ010000002">
    <property type="protein sequence ID" value="MCM1990554.1"/>
    <property type="molecule type" value="Genomic_DNA"/>
</dbReference>
<dbReference type="GO" id="GO:0032787">
    <property type="term" value="P:monocarboxylic acid metabolic process"/>
    <property type="evidence" value="ECO:0007669"/>
    <property type="project" value="UniProtKB-ARBA"/>
</dbReference>
<organism evidence="4 5">
    <name type="scientific">Oceanirhabdus seepicola</name>
    <dbReference type="NCBI Taxonomy" id="2828781"/>
    <lineage>
        <taxon>Bacteria</taxon>
        <taxon>Bacillati</taxon>
        <taxon>Bacillota</taxon>
        <taxon>Clostridia</taxon>
        <taxon>Eubacteriales</taxon>
        <taxon>Clostridiaceae</taxon>
        <taxon>Oceanirhabdus</taxon>
    </lineage>
</organism>
<dbReference type="FunFam" id="3.40.50.720:FF:000173">
    <property type="entry name" value="3-oxoacyl-[acyl-carrier protein] reductase"/>
    <property type="match status" value="1"/>
</dbReference>
<proteinExistence type="inferred from homology"/>
<keyword evidence="3" id="KW-0443">Lipid metabolism</keyword>
<sequence>MRLKNKIAIVTGGSRGIGADIAQELATNGAEVIIVYRNRDDKACEVIEGIKAKGYKAHMYKCDVSNFNEVKKFTEEIIERFGKVDILVNNAGISEIGMLIDMEEETWDSISNTNLKSIFNMCKHIGRHMMWNKGGSIINISSIWGEVGASCEVAYSATKGGINAFTRAFAKEVASSGVRVNGISPGVINTEMNRWMTPEEEQELQEEIPMGRFGEGSEIGKIAVFLSSEDSSYMTGQILRADGGML</sequence>
<evidence type="ECO:0000313" key="5">
    <source>
        <dbReference type="Proteomes" id="UP001056429"/>
    </source>
</evidence>
<comment type="caution">
    <text evidence="4">The sequence shown here is derived from an EMBL/GenBank/DDBJ whole genome shotgun (WGS) entry which is preliminary data.</text>
</comment>
<evidence type="ECO:0000256" key="2">
    <source>
        <dbReference type="ARBA" id="ARBA00023002"/>
    </source>
</evidence>
<dbReference type="InterPro" id="IPR002347">
    <property type="entry name" value="SDR_fam"/>
</dbReference>
<dbReference type="InterPro" id="IPR020904">
    <property type="entry name" value="Sc_DH/Rdtase_CS"/>
</dbReference>
<reference evidence="4" key="2">
    <citation type="submission" date="2021-04" db="EMBL/GenBank/DDBJ databases">
        <authorList>
            <person name="Dong X."/>
        </authorList>
    </citation>
    <scope>NUCLEOTIDE SEQUENCE</scope>
    <source>
        <strain evidence="4">ZWT</strain>
    </source>
</reference>
<dbReference type="AlphaFoldDB" id="A0A9J6P1E2"/>
<dbReference type="Proteomes" id="UP001056429">
    <property type="component" value="Unassembled WGS sequence"/>
</dbReference>
<gene>
    <name evidence="4" type="ORF">KDK92_12550</name>
</gene>
<keyword evidence="2" id="KW-0560">Oxidoreductase</keyword>
<dbReference type="Gene3D" id="3.40.50.720">
    <property type="entry name" value="NAD(P)-binding Rossmann-like Domain"/>
    <property type="match status" value="1"/>
</dbReference>
<dbReference type="PRINTS" id="PR00081">
    <property type="entry name" value="GDHRDH"/>
</dbReference>
<evidence type="ECO:0000256" key="3">
    <source>
        <dbReference type="ARBA" id="ARBA00023221"/>
    </source>
</evidence>
<keyword evidence="5" id="KW-1185">Reference proteome</keyword>
<dbReference type="PRINTS" id="PR00080">
    <property type="entry name" value="SDRFAMILY"/>
</dbReference>
<dbReference type="GO" id="GO:0008202">
    <property type="term" value="P:steroid metabolic process"/>
    <property type="evidence" value="ECO:0007669"/>
    <property type="project" value="UniProtKB-KW"/>
</dbReference>
<dbReference type="InterPro" id="IPR036291">
    <property type="entry name" value="NAD(P)-bd_dom_sf"/>
</dbReference>
<dbReference type="NCBIfam" id="NF005559">
    <property type="entry name" value="PRK07231.1"/>
    <property type="match status" value="1"/>
</dbReference>
<dbReference type="RefSeq" id="WP_250859603.1">
    <property type="nucleotide sequence ID" value="NZ_JAGSOJ010000002.1"/>
</dbReference>
<dbReference type="PROSITE" id="PS00061">
    <property type="entry name" value="ADH_SHORT"/>
    <property type="match status" value="1"/>
</dbReference>
<dbReference type="NCBIfam" id="NF009466">
    <property type="entry name" value="PRK12826.1-2"/>
    <property type="match status" value="1"/>
</dbReference>